<dbReference type="GeneID" id="81597818"/>
<reference evidence="3" key="2">
    <citation type="journal article" date="2023" name="IMA Fungus">
        <title>Comparative genomic study of the Penicillium genus elucidates a diverse pangenome and 15 lateral gene transfer events.</title>
        <authorList>
            <person name="Petersen C."/>
            <person name="Sorensen T."/>
            <person name="Nielsen M.R."/>
            <person name="Sondergaard T.E."/>
            <person name="Sorensen J.L."/>
            <person name="Fitzpatrick D.A."/>
            <person name="Frisvad J.C."/>
            <person name="Nielsen K.L."/>
        </authorList>
    </citation>
    <scope>NUCLEOTIDE SEQUENCE</scope>
    <source>
        <strain evidence="3">IBT 16125</strain>
    </source>
</reference>
<feature type="compositionally biased region" description="Low complexity" evidence="1">
    <location>
        <begin position="477"/>
        <end position="491"/>
    </location>
</feature>
<evidence type="ECO:0000256" key="2">
    <source>
        <dbReference type="SAM" id="SignalP"/>
    </source>
</evidence>
<name>A0AAD6CAK5_9EURO</name>
<dbReference type="PANTHER" id="PTHR37981:SF1">
    <property type="entry name" value="SGNH HYDROLASE-TYPE ESTERASE DOMAIN-CONTAINING PROTEIN"/>
    <property type="match status" value="1"/>
</dbReference>
<feature type="chain" id="PRO_5042183720" description="SGNH hydrolase-type esterase domain-containing protein" evidence="2">
    <location>
        <begin position="17"/>
        <end position="643"/>
    </location>
</feature>
<dbReference type="SUPFAM" id="SSF52266">
    <property type="entry name" value="SGNH hydrolase"/>
    <property type="match status" value="1"/>
</dbReference>
<evidence type="ECO:0000313" key="3">
    <source>
        <dbReference type="EMBL" id="KAJ5455929.1"/>
    </source>
</evidence>
<gene>
    <name evidence="3" type="ORF">N7458_004193</name>
</gene>
<proteinExistence type="predicted"/>
<dbReference type="GO" id="GO:0006629">
    <property type="term" value="P:lipid metabolic process"/>
    <property type="evidence" value="ECO:0007669"/>
    <property type="project" value="TreeGrafter"/>
</dbReference>
<dbReference type="Gene3D" id="3.40.50.1110">
    <property type="entry name" value="SGNH hydrolase"/>
    <property type="match status" value="1"/>
</dbReference>
<evidence type="ECO:0008006" key="5">
    <source>
        <dbReference type="Google" id="ProtNLM"/>
    </source>
</evidence>
<feature type="region of interest" description="Disordered" evidence="1">
    <location>
        <begin position="477"/>
        <end position="506"/>
    </location>
</feature>
<reference evidence="3" key="1">
    <citation type="submission" date="2022-12" db="EMBL/GenBank/DDBJ databases">
        <authorList>
            <person name="Petersen C."/>
        </authorList>
    </citation>
    <scope>NUCLEOTIDE SEQUENCE</scope>
    <source>
        <strain evidence="3">IBT 16125</strain>
    </source>
</reference>
<keyword evidence="4" id="KW-1185">Reference proteome</keyword>
<evidence type="ECO:0000313" key="4">
    <source>
        <dbReference type="Proteomes" id="UP001213681"/>
    </source>
</evidence>
<protein>
    <recommendedName>
        <fullName evidence="5">SGNH hydrolase-type esterase domain-containing protein</fullName>
    </recommendedName>
</protein>
<feature type="signal peptide" evidence="2">
    <location>
        <begin position="1"/>
        <end position="16"/>
    </location>
</feature>
<keyword evidence="2" id="KW-0732">Signal</keyword>
<evidence type="ECO:0000256" key="1">
    <source>
        <dbReference type="SAM" id="MobiDB-lite"/>
    </source>
</evidence>
<dbReference type="GO" id="GO:0016788">
    <property type="term" value="F:hydrolase activity, acting on ester bonds"/>
    <property type="evidence" value="ECO:0007669"/>
    <property type="project" value="InterPro"/>
</dbReference>
<comment type="caution">
    <text evidence="3">The sequence shown here is derived from an EMBL/GenBank/DDBJ whole genome shotgun (WGS) entry which is preliminary data.</text>
</comment>
<sequence length="643" mass="69875">MWSHLCLLSLLGSAVAKPLWSGSYGLAASNLGKLLPREDEFYPEDLSWINKLAAIGDSYSAGIGAGNRLGSILDALNPSGDYACSRYDHSYPYLINNDERLGDPSKRKFQFVSCSGAVTKDVLEKQIPSLDSNQQAILLSIGGNDVELVNILNQCVFQWAVLNDQQVNIGKIASEFDKKFEWAAGLDWDALGRGCAGQLKRTASLVGSDSFSKSLDSVLDAAKKKLAKDGMIYLTGYGKFFSTSMTSECDKVSWSTWIYKASNMFQAEAKLSQANRKTMNDLVDKVNDELSAAAKRAGSNVRFVNYDSYVGDFNGRYCEPGVDESTTKSNSRTGLMFYELNTFDPLGTTPWKRSSSGPLNGTFDGAIDALAQITLFVDPSATLAEKDKVQDNTVTGFSVPANRKVADTTNTELSGRFEIPNILPDGYGRVFHPQILLHEIIANLVIYEMASDNEKSHGYPTLPEVISVTSCPRIAKPTTTTTKPAATPTPTDLTCWPESRRPGPDYGAVRPDQYKEAVDKACAAFKKQSGLNNAGRGSYVYQSKDGDVPYWFSVGPKNSDQGCDTKNLVDPFGDGSIDCSKILKDDVFGACGNNGGRGGHVDAGCLTYGFDVCIGDYATNNPKYPLQAGCYYSSRSAPWIVKD</sequence>
<dbReference type="AlphaFoldDB" id="A0AAD6CAK5"/>
<dbReference type="CDD" id="cd01823">
    <property type="entry name" value="SEST_like"/>
    <property type="match status" value="1"/>
</dbReference>
<dbReference type="Proteomes" id="UP001213681">
    <property type="component" value="Unassembled WGS sequence"/>
</dbReference>
<dbReference type="InterPro" id="IPR036514">
    <property type="entry name" value="SGNH_hydro_sf"/>
</dbReference>
<organism evidence="3 4">
    <name type="scientific">Penicillium daleae</name>
    <dbReference type="NCBI Taxonomy" id="63821"/>
    <lineage>
        <taxon>Eukaryota</taxon>
        <taxon>Fungi</taxon>
        <taxon>Dikarya</taxon>
        <taxon>Ascomycota</taxon>
        <taxon>Pezizomycotina</taxon>
        <taxon>Eurotiomycetes</taxon>
        <taxon>Eurotiomycetidae</taxon>
        <taxon>Eurotiales</taxon>
        <taxon>Aspergillaceae</taxon>
        <taxon>Penicillium</taxon>
    </lineage>
</organism>
<dbReference type="PANTHER" id="PTHR37981">
    <property type="entry name" value="LIPASE 2"/>
    <property type="match status" value="1"/>
</dbReference>
<dbReference type="EMBL" id="JAPVEA010000004">
    <property type="protein sequence ID" value="KAJ5455929.1"/>
    <property type="molecule type" value="Genomic_DNA"/>
</dbReference>
<dbReference type="InterPro" id="IPR037460">
    <property type="entry name" value="SEST-like"/>
</dbReference>
<dbReference type="RefSeq" id="XP_056768302.1">
    <property type="nucleotide sequence ID" value="XM_056907575.1"/>
</dbReference>
<accession>A0AAD6CAK5</accession>